<keyword evidence="1" id="KW-0472">Membrane</keyword>
<feature type="transmembrane region" description="Helical" evidence="1">
    <location>
        <begin position="39"/>
        <end position="61"/>
    </location>
</feature>
<evidence type="ECO:0000313" key="4">
    <source>
        <dbReference type="Proteomes" id="UP000194127"/>
    </source>
</evidence>
<dbReference type="GeneID" id="36330937"/>
<sequence>MEESKLRSNTGEAWSRCAQVLKEHDDGQVRAWKEEIDTLLVFAGLFSGVLTAFNVQFYALLQPDATTAQTAMLLHISMQLGNSNLNSGEVAQASRSHATSQLEMLALSATGTSVPMSAVRINVLVFASLVCSLAAASMAILVKQWLAQYTYGLSGTSRDSARLRQYRDDGLLRWKVAKIIMLLPMLLQVALLLFFAGLLEFLWTLHETVALVSTVLVGMLVLFFAITLILPTISPDCPYQSAQAFGVFAMISIAKASLQIVCAFLRDRLDPWLLGSSMRAYWRAHTFQSLSKFIRDPTYYRWEDRERAHILNSTARLDERTLNTVDRVLADDAFLEGVISPCISDMAPGDALAVFKGAMARRAEYLQDGLATWHSNVGNRFMVTLSMMHVGLDMLVKIDEDDNPDRRRDVFRIVTSMWYSWQRPPVLQAATLARLRRLLEVLPSERFRWRDRYFLFLQIYETLNQAENPGDFSWEVTTALSSCLPSLQTASPEYKSNYLWCLFGVAQLLIKICVSWRISPSSDHPAIHTLAEIQEQVKSADWCSVPPLSRLRMLSMLTGSLSASAEKKIYIPPATFVQILADATINLEPPGESDQWITERASLEKALNTLRIAKRF</sequence>
<keyword evidence="4" id="KW-1185">Reference proteome</keyword>
<feature type="transmembrane region" description="Helical" evidence="1">
    <location>
        <begin position="123"/>
        <end position="142"/>
    </location>
</feature>
<dbReference type="Pfam" id="PF20153">
    <property type="entry name" value="DUF6535"/>
    <property type="match status" value="1"/>
</dbReference>
<dbReference type="STRING" id="670580.A0A1X6MX94"/>
<dbReference type="AlphaFoldDB" id="A0A1X6MX94"/>
<keyword evidence="1" id="KW-0812">Transmembrane</keyword>
<proteinExistence type="predicted"/>
<reference evidence="3 4" key="1">
    <citation type="submission" date="2017-04" db="EMBL/GenBank/DDBJ databases">
        <title>Genome Sequence of the Model Brown-Rot Fungus Postia placenta SB12.</title>
        <authorList>
            <consortium name="DOE Joint Genome Institute"/>
            <person name="Gaskell J."/>
            <person name="Kersten P."/>
            <person name="Larrondo L.F."/>
            <person name="Canessa P."/>
            <person name="Martinez D."/>
            <person name="Hibbett D."/>
            <person name="Schmoll M."/>
            <person name="Kubicek C.P."/>
            <person name="Martinez A.T."/>
            <person name="Yadav J."/>
            <person name="Master E."/>
            <person name="Magnuson J.K."/>
            <person name="James T."/>
            <person name="Yaver D."/>
            <person name="Berka R."/>
            <person name="Labutti K."/>
            <person name="Lipzen A."/>
            <person name="Aerts A."/>
            <person name="Barry K."/>
            <person name="Henrissat B."/>
            <person name="Blanchette R."/>
            <person name="Grigoriev I."/>
            <person name="Cullen D."/>
        </authorList>
    </citation>
    <scope>NUCLEOTIDE SEQUENCE [LARGE SCALE GENOMIC DNA]</scope>
    <source>
        <strain evidence="3 4">MAD-698-R-SB12</strain>
    </source>
</reference>
<name>A0A1X6MX94_9APHY</name>
<dbReference type="RefSeq" id="XP_024337778.1">
    <property type="nucleotide sequence ID" value="XM_024485988.1"/>
</dbReference>
<dbReference type="Proteomes" id="UP000194127">
    <property type="component" value="Unassembled WGS sequence"/>
</dbReference>
<feature type="transmembrane region" description="Helical" evidence="1">
    <location>
        <begin position="242"/>
        <end position="265"/>
    </location>
</feature>
<keyword evidence="1" id="KW-1133">Transmembrane helix</keyword>
<dbReference type="OrthoDB" id="3219854at2759"/>
<gene>
    <name evidence="3" type="ORF">POSPLADRAFT_1146816</name>
</gene>
<feature type="transmembrane region" description="Helical" evidence="1">
    <location>
        <begin position="209"/>
        <end position="230"/>
    </location>
</feature>
<protein>
    <recommendedName>
        <fullName evidence="2">DUF6535 domain-containing protein</fullName>
    </recommendedName>
</protein>
<accession>A0A1X6MX94</accession>
<evidence type="ECO:0000259" key="2">
    <source>
        <dbReference type="Pfam" id="PF20153"/>
    </source>
</evidence>
<evidence type="ECO:0000256" key="1">
    <source>
        <dbReference type="SAM" id="Phobius"/>
    </source>
</evidence>
<organism evidence="3 4">
    <name type="scientific">Postia placenta MAD-698-R-SB12</name>
    <dbReference type="NCBI Taxonomy" id="670580"/>
    <lineage>
        <taxon>Eukaryota</taxon>
        <taxon>Fungi</taxon>
        <taxon>Dikarya</taxon>
        <taxon>Basidiomycota</taxon>
        <taxon>Agaricomycotina</taxon>
        <taxon>Agaricomycetes</taxon>
        <taxon>Polyporales</taxon>
        <taxon>Adustoporiaceae</taxon>
        <taxon>Rhodonia</taxon>
    </lineage>
</organism>
<feature type="domain" description="DUF6535" evidence="2">
    <location>
        <begin position="14"/>
        <end position="204"/>
    </location>
</feature>
<feature type="transmembrane region" description="Helical" evidence="1">
    <location>
        <begin position="179"/>
        <end position="202"/>
    </location>
</feature>
<evidence type="ECO:0000313" key="3">
    <source>
        <dbReference type="EMBL" id="OSX60984.1"/>
    </source>
</evidence>
<dbReference type="InterPro" id="IPR045338">
    <property type="entry name" value="DUF6535"/>
</dbReference>
<dbReference type="EMBL" id="KZ110599">
    <property type="protein sequence ID" value="OSX60984.1"/>
    <property type="molecule type" value="Genomic_DNA"/>
</dbReference>